<dbReference type="GO" id="GO:0045735">
    <property type="term" value="F:nutrient reservoir activity"/>
    <property type="evidence" value="ECO:0007669"/>
    <property type="project" value="UniProtKB-KW"/>
</dbReference>
<feature type="domain" description="Vitellogenin" evidence="9">
    <location>
        <begin position="34"/>
        <end position="692"/>
    </location>
</feature>
<dbReference type="InterPro" id="IPR050733">
    <property type="entry name" value="Vitellogenin/Apolipophorin"/>
</dbReference>
<feature type="domain" description="VWFD" evidence="10">
    <location>
        <begin position="1313"/>
        <end position="1482"/>
    </location>
</feature>
<evidence type="ECO:0008006" key="13">
    <source>
        <dbReference type="Google" id="ProtNLM"/>
    </source>
</evidence>
<keyword evidence="5 7" id="KW-1015">Disulfide bond</keyword>
<dbReference type="Gene3D" id="2.30.230.10">
    <property type="entry name" value="Lipovitellin, beta-sheet shell regions, chain A"/>
    <property type="match status" value="1"/>
</dbReference>
<dbReference type="InterPro" id="IPR015819">
    <property type="entry name" value="Lipid_transp_b-sht_shell"/>
</dbReference>
<dbReference type="Pfam" id="PF01347">
    <property type="entry name" value="Vitellogenin_N"/>
    <property type="match status" value="1"/>
</dbReference>
<feature type="chain" id="PRO_5035780988" description="Vitellogenin domain-containing protein" evidence="8">
    <location>
        <begin position="26"/>
        <end position="1609"/>
    </location>
</feature>
<dbReference type="Proteomes" id="UP000494206">
    <property type="component" value="Unassembled WGS sequence"/>
</dbReference>
<keyword evidence="4" id="KW-0758">Storage protein</keyword>
<dbReference type="SMART" id="SM00638">
    <property type="entry name" value="LPD_N"/>
    <property type="match status" value="1"/>
</dbReference>
<keyword evidence="3 8" id="KW-0732">Signal</keyword>
<dbReference type="Gene3D" id="2.20.80.10">
    <property type="entry name" value="Lipovitellin-phosvitin complex, chain A, domain 4"/>
    <property type="match status" value="1"/>
</dbReference>
<evidence type="ECO:0000256" key="7">
    <source>
        <dbReference type="PROSITE-ProRule" id="PRU00557"/>
    </source>
</evidence>
<evidence type="ECO:0000256" key="2">
    <source>
        <dbReference type="ARBA" id="ARBA00022525"/>
    </source>
</evidence>
<gene>
    <name evidence="11" type="ORF">CBOVIS_LOCUS3583</name>
</gene>
<sequence>MDVCLIACNVMRAIIIASLLALAFAATPAYEQNFTPKTEYHYKFDGLILSGLPTASSDMAQTRVSCRARIQMVDDLYVHLQLINIRFAGSHLPETEQMPSLNSLEQRELSAEHKEILELPVRSKLRNGLVSELHFADADEEWSKNLKRAVLNMISFHQGLPQDDSYENEVKQNSEKYFVINEKTLEGDCSVAYTIDQDNKKTVITKSIDFNKCIMRPESVYGYRFISECPECLKNSEILKPQTVYTYTLENGRLVETYVHSVYSLNVNGNEIMKTETRSKLTYEEEHKINNEIKKMIGEKEEIFYSTKWEEMLENFYKNGDKIENKPFEKFPTDRKIRAIRMITEHMQEYENNMPETAHQMARLVRVLRTTSLEELSQVHNIIYKKADQKIKNIIEHALSVAGTKNTIHHLIHHIEKEDITPIKAVQILKSIQETPFPSEQIADLLVELAKSQVARKNELIRQSAWLAAGSVVRGATSKTADVHFIREDTREIKEKFLTVFLNQYKIADSTYDKILALKTLGNAGIDLSINEIVKIALSRRVPLVVRREALESLRLLKDIMPRKIQKVLLPIYKNRQLEPELRMSALWRLMSTHPEESVLVQVASQMQKESNQQVATFTYYLLRQFAQSVNPCHKRLAADSSRVLSFVRYQPSEDILSIYSQLPLFHEQLLSGAQFDFTAIFGKNSFLPKELHTTLESVFGGNWNKYFAQIGFSQEYFDQVVVKIIDKLEKYNIKESTIVRGRRVQTGIKMLKDLAKKLNIRARLDSRQEKNGYAMAYLRYKDMDYVVLPVDNEMFDKLISKYLDDGRLDVQEIRRILNKESEFEAHHAAFFYETIRRIPSTIGFPIYFTGKIPTVTSIEGKFSVELREREALFTIEVRPSISATNIYQMNVLVPVFENGVKTLQSLRAFTPIKLETTVSLKNKLEIDYKVIVPENQKSVIAITNRPVVFLRFPAFSIIENVETEERTVPVPQWRQKTQELEKTYNFYGLEFTTRGNILRQWNLENFLLVEQDFEFIIENKKRPVEFSARLAIEMPQQADLSEIKFDNVFDNELELEDSETEKRRDYFDQMIRKIKNENGYKQRISLNLQAPRDLYWNTAVVTVCDKYVRVCKFQLDTQRSPVFDESKEWTLNSVLLAARPEMPSSLRQLREQPHREVQFLLKTKWGSNLKNEVTVKAQLQQSKEQKNYLRNAERQYNGIPEYELLIKAARLNQVKAVAEYKLSRDAERTFTRLFDILKAYNFWTVSELPKENEDNRIFVQLTVEPYTRQYVNLTVQSPEQTVELRNMRVPRLSLPSIAQHSLRYQLNKKISSTCKVQEKEVMTFDRLTYRAPLTTCYSVIAKDCSEEPRFAVLAKKLNKNTKKLALQIIRNEQEILLELRNEEMLVKIDNMKIPTTELEQFDIEVHGNKLVVVQLPEGEVHFDGFTVKTHLPAVSRKNLICGLCGNNDDETTNEFRTAEDIETEDIEEFHRSYLLKNDQCEIEEDRLSEKKNYKKYEDSEDESYDDEDYENYRSDRRHDLQKSALREKTYVKEFSHRVCFSLEPVVECDRQYEAKQTLVKKIRFTCMPRHEIETRRYMKEARTQILSLDDFPVSYIEAIEMPTACVAY</sequence>
<dbReference type="InterPro" id="IPR001846">
    <property type="entry name" value="VWF_type-D"/>
</dbReference>
<dbReference type="InterPro" id="IPR001747">
    <property type="entry name" value="Vitellogenin_N"/>
</dbReference>
<reference evidence="11 12" key="1">
    <citation type="submission" date="2020-04" db="EMBL/GenBank/DDBJ databases">
        <authorList>
            <person name="Laetsch R D."/>
            <person name="Stevens L."/>
            <person name="Kumar S."/>
            <person name="Blaxter L. M."/>
        </authorList>
    </citation>
    <scope>NUCLEOTIDE SEQUENCE [LARGE SCALE GENOMIC DNA]</scope>
</reference>
<dbReference type="PANTHER" id="PTHR23345:SF12">
    <property type="entry name" value="VITELLOGENIN-1-RELATED"/>
    <property type="match status" value="1"/>
</dbReference>
<dbReference type="SMART" id="SM00216">
    <property type="entry name" value="VWD"/>
    <property type="match status" value="1"/>
</dbReference>
<dbReference type="InterPro" id="IPR015255">
    <property type="entry name" value="Vitellinogen_open_b-sht"/>
</dbReference>
<proteinExistence type="predicted"/>
<dbReference type="FunFam" id="1.25.10.20:FF:000003">
    <property type="entry name" value="Vitellogenin C"/>
    <property type="match status" value="1"/>
</dbReference>
<comment type="caution">
    <text evidence="7">Lacks conserved residue(s) required for the propagation of feature annotation.</text>
</comment>
<name>A0A8S1EL76_9PELO</name>
<evidence type="ECO:0000259" key="10">
    <source>
        <dbReference type="PROSITE" id="PS51233"/>
    </source>
</evidence>
<evidence type="ECO:0000256" key="1">
    <source>
        <dbReference type="ARBA" id="ARBA00004613"/>
    </source>
</evidence>
<organism evidence="11 12">
    <name type="scientific">Caenorhabditis bovis</name>
    <dbReference type="NCBI Taxonomy" id="2654633"/>
    <lineage>
        <taxon>Eukaryota</taxon>
        <taxon>Metazoa</taxon>
        <taxon>Ecdysozoa</taxon>
        <taxon>Nematoda</taxon>
        <taxon>Chromadorea</taxon>
        <taxon>Rhabditida</taxon>
        <taxon>Rhabditina</taxon>
        <taxon>Rhabditomorpha</taxon>
        <taxon>Rhabditoidea</taxon>
        <taxon>Rhabditidae</taxon>
        <taxon>Peloderinae</taxon>
        <taxon>Caenorhabditis</taxon>
    </lineage>
</organism>
<dbReference type="EMBL" id="CADEPM010000002">
    <property type="protein sequence ID" value="CAB3400706.1"/>
    <property type="molecule type" value="Genomic_DNA"/>
</dbReference>
<dbReference type="PROSITE" id="PS51233">
    <property type="entry name" value="VWFD"/>
    <property type="match status" value="1"/>
</dbReference>
<keyword evidence="2" id="KW-0964">Secreted</keyword>
<dbReference type="SUPFAM" id="SSF56968">
    <property type="entry name" value="Lipovitellin-phosvitin complex, beta-sheet shell regions"/>
    <property type="match status" value="2"/>
</dbReference>
<dbReference type="GO" id="GO:0005576">
    <property type="term" value="C:extracellular region"/>
    <property type="evidence" value="ECO:0007669"/>
    <property type="project" value="UniProtKB-SubCell"/>
</dbReference>
<feature type="signal peptide" evidence="8">
    <location>
        <begin position="1"/>
        <end position="25"/>
    </location>
</feature>
<evidence type="ECO:0000256" key="6">
    <source>
        <dbReference type="ARBA" id="ARBA00057643"/>
    </source>
</evidence>
<evidence type="ECO:0000256" key="3">
    <source>
        <dbReference type="ARBA" id="ARBA00022729"/>
    </source>
</evidence>
<comment type="caution">
    <text evidence="11">The sequence shown here is derived from an EMBL/GenBank/DDBJ whole genome shotgun (WGS) entry which is preliminary data.</text>
</comment>
<protein>
    <recommendedName>
        <fullName evidence="13">Vitellogenin domain-containing protein</fullName>
    </recommendedName>
</protein>
<dbReference type="GO" id="GO:0005319">
    <property type="term" value="F:lipid transporter activity"/>
    <property type="evidence" value="ECO:0007669"/>
    <property type="project" value="InterPro"/>
</dbReference>
<accession>A0A8S1EL76</accession>
<dbReference type="PANTHER" id="PTHR23345">
    <property type="entry name" value="VITELLOGENIN-RELATED"/>
    <property type="match status" value="1"/>
</dbReference>
<dbReference type="PROSITE" id="PS51211">
    <property type="entry name" value="VITELLOGENIN"/>
    <property type="match status" value="1"/>
</dbReference>
<dbReference type="SMART" id="SM01169">
    <property type="entry name" value="DUF1943"/>
    <property type="match status" value="1"/>
</dbReference>
<evidence type="ECO:0000256" key="8">
    <source>
        <dbReference type="SAM" id="SignalP"/>
    </source>
</evidence>
<feature type="disulfide bond" evidence="7">
    <location>
        <begin position="229"/>
        <end position="232"/>
    </location>
</feature>
<dbReference type="SUPFAM" id="SSF48431">
    <property type="entry name" value="Lipovitellin-phosvitin complex, superhelical domain"/>
    <property type="match status" value="1"/>
</dbReference>
<keyword evidence="12" id="KW-1185">Reference proteome</keyword>
<evidence type="ECO:0000259" key="9">
    <source>
        <dbReference type="PROSITE" id="PS51211"/>
    </source>
</evidence>
<dbReference type="InterPro" id="IPR011030">
    <property type="entry name" value="Lipovitellin_superhlx_dom"/>
</dbReference>
<comment type="function">
    <text evidence="6">Precursor of the egg-yolk proteins that are sources of nutrients during embryonic development. Together with other vitellogenins, may play a role in modulating life-span, acting via induction of autophagy and lysosomal lipolysis.</text>
</comment>
<evidence type="ECO:0000256" key="4">
    <source>
        <dbReference type="ARBA" id="ARBA00022761"/>
    </source>
</evidence>
<dbReference type="Pfam" id="PF00094">
    <property type="entry name" value="VWD"/>
    <property type="match status" value="1"/>
</dbReference>
<dbReference type="OrthoDB" id="5825149at2759"/>
<evidence type="ECO:0000256" key="5">
    <source>
        <dbReference type="ARBA" id="ARBA00023157"/>
    </source>
</evidence>
<dbReference type="Pfam" id="PF09172">
    <property type="entry name" value="Vit_open_b-sht"/>
    <property type="match status" value="1"/>
</dbReference>
<dbReference type="Gene3D" id="1.25.10.20">
    <property type="entry name" value="Vitellinogen, superhelical"/>
    <property type="match status" value="1"/>
</dbReference>
<evidence type="ECO:0000313" key="12">
    <source>
        <dbReference type="Proteomes" id="UP000494206"/>
    </source>
</evidence>
<comment type="subcellular location">
    <subcellularLocation>
        <location evidence="1">Secreted</location>
    </subcellularLocation>
</comment>
<dbReference type="InterPro" id="IPR015816">
    <property type="entry name" value="Vitellinogen_b-sht_N"/>
</dbReference>
<evidence type="ECO:0000313" key="11">
    <source>
        <dbReference type="EMBL" id="CAB3400706.1"/>
    </source>
</evidence>
<dbReference type="FunFam" id="2.20.80.10:FF:000004">
    <property type="entry name" value="Vitellogenin-3"/>
    <property type="match status" value="1"/>
</dbReference>